<dbReference type="Gene3D" id="3.40.630.10">
    <property type="entry name" value="Zn peptidases"/>
    <property type="match status" value="1"/>
</dbReference>
<dbReference type="PROSITE" id="PS50975">
    <property type="entry name" value="ATP_GRASP"/>
    <property type="match status" value="1"/>
</dbReference>
<feature type="domain" description="ATP-grasp" evidence="5">
    <location>
        <begin position="119"/>
        <end position="320"/>
    </location>
</feature>
<dbReference type="SUPFAM" id="SSF53187">
    <property type="entry name" value="Zn-dependent exopeptidases"/>
    <property type="match status" value="1"/>
</dbReference>
<keyword evidence="4" id="KW-0067">ATP-binding</keyword>
<reference evidence="6" key="2">
    <citation type="submission" date="2024-06" db="EMBL/GenBank/DDBJ databases">
        <authorList>
            <person name="Petrova K.O."/>
            <person name="Toshchakov S.V."/>
            <person name="Boltjanskaja Y.V."/>
            <person name="Kevbrin V.V."/>
        </authorList>
    </citation>
    <scope>NUCLEOTIDE SEQUENCE</scope>
    <source>
        <strain evidence="6">Z-710</strain>
    </source>
</reference>
<reference evidence="6" key="1">
    <citation type="journal article" date="2018" name="Antonie Van Leeuwenhoek">
        <title>Proteinivorax hydrogeniformans sp. nov., an anaerobic, haloalkaliphilic bacterium fermenting proteinaceous compounds with high hydrogen production.</title>
        <authorList>
            <person name="Boltyanskaya Y."/>
            <person name="Detkova E."/>
            <person name="Pimenov N."/>
            <person name="Kevbrin V."/>
        </authorList>
    </citation>
    <scope>NUCLEOTIDE SEQUENCE</scope>
    <source>
        <strain evidence="6">Z-710</strain>
    </source>
</reference>
<accession>A0AAU8HSN9</accession>
<keyword evidence="4" id="KW-0547">Nucleotide-binding</keyword>
<evidence type="ECO:0000256" key="3">
    <source>
        <dbReference type="ARBA" id="ARBA00023316"/>
    </source>
</evidence>
<sequence length="711" mass="79748">MKIAIVYNRESQAVINLFGVPNREKYGMETILKIKNALIKGGHQVKTFEGDKNIIQKLEDFMPSVISGERPGLVFNLSYGIQGSGRYMHIPGILEMLGIPYVGSGPETHAMALDKVVTKMILLQKGLPTPKFAVLENPQQEMKEKLRYPLIIKPKDEAVSFGIRVVNSEEELRQGAQIIYDAFNTATLVEEYIEGREVNVGLLGNNPTVALEPVELKFGEGPQIYTYEDKTSPTGKRIEKVCPAPLSTEQSEKIKKIAIDAFKALDCFDSARVDFRIDKDGNPYILELNSMASLGETGSYVFAADKCGLDYNLLINKLIEVASQRYFKATATAKLNDISSTDSEIFDYITQNRDKLENQLKSWTNMPTWTSDPVGLSVILRKLEKRLNRLGLSKNEEDVDNRSCWLWESANKLDGGTLIVVPLDIPGTKKGFPVSFRKAQEWLYGEGVASTRSGLMCTLGALDALTKVNEIGNKKIGVFFYGDEGRDMRYSNSWLRKISKRAKNVIVMHPGYKAGKIVDQRRGVMKYSMSMEGDPHRIGKQKLDVLTYFLQKADKVVELSKPEKKLTVALTDIEPESYSVLLPHSVKATFTVTFIDENMANIVDFKIKETLKSDKKIRTYVERIAYRPPFLQNGHSNDISVKLKKLSEKWKLPFGVESSLLTSPAGELASPNSSICGFAPYGKDLYTPNEAVHRGEFLQRTLLLALFLLEQ</sequence>
<evidence type="ECO:0000256" key="2">
    <source>
        <dbReference type="ARBA" id="ARBA00022598"/>
    </source>
</evidence>
<comment type="similarity">
    <text evidence="1">Belongs to the D-alanine--D-alanine ligase family.</text>
</comment>
<dbReference type="Gene3D" id="3.30.470.20">
    <property type="entry name" value="ATP-grasp fold, B domain"/>
    <property type="match status" value="1"/>
</dbReference>
<dbReference type="EMBL" id="CP159485">
    <property type="protein sequence ID" value="XCI28132.1"/>
    <property type="molecule type" value="Genomic_DNA"/>
</dbReference>
<dbReference type="PANTHER" id="PTHR23132:SF23">
    <property type="entry name" value="D-ALANINE--D-ALANINE LIGASE B"/>
    <property type="match status" value="1"/>
</dbReference>
<evidence type="ECO:0000259" key="5">
    <source>
        <dbReference type="PROSITE" id="PS50975"/>
    </source>
</evidence>
<dbReference type="InterPro" id="IPR016185">
    <property type="entry name" value="PreATP-grasp_dom_sf"/>
</dbReference>
<evidence type="ECO:0000256" key="4">
    <source>
        <dbReference type="PROSITE-ProRule" id="PRU00409"/>
    </source>
</evidence>
<dbReference type="Gene3D" id="3.30.70.360">
    <property type="match status" value="1"/>
</dbReference>
<gene>
    <name evidence="6" type="ORF">PRVXH_002078</name>
</gene>
<dbReference type="GO" id="GO:0008716">
    <property type="term" value="F:D-alanine-D-alanine ligase activity"/>
    <property type="evidence" value="ECO:0007669"/>
    <property type="project" value="InterPro"/>
</dbReference>
<dbReference type="GO" id="GO:0046872">
    <property type="term" value="F:metal ion binding"/>
    <property type="evidence" value="ECO:0007669"/>
    <property type="project" value="InterPro"/>
</dbReference>
<dbReference type="SUPFAM" id="SSF56059">
    <property type="entry name" value="Glutathione synthetase ATP-binding domain-like"/>
    <property type="match status" value="1"/>
</dbReference>
<proteinExistence type="inferred from homology"/>
<dbReference type="InterPro" id="IPR011095">
    <property type="entry name" value="Dala_Dala_lig_C"/>
</dbReference>
<dbReference type="Pfam" id="PF07478">
    <property type="entry name" value="Dala_Dala_lig_C"/>
    <property type="match status" value="1"/>
</dbReference>
<name>A0AAU8HSN9_9FIRM</name>
<dbReference type="PANTHER" id="PTHR23132">
    <property type="entry name" value="D-ALANINE--D-ALANINE LIGASE"/>
    <property type="match status" value="1"/>
</dbReference>
<keyword evidence="3" id="KW-0961">Cell wall biogenesis/degradation</keyword>
<dbReference type="GO" id="GO:0005524">
    <property type="term" value="F:ATP binding"/>
    <property type="evidence" value="ECO:0007669"/>
    <property type="project" value="UniProtKB-UniRule"/>
</dbReference>
<dbReference type="InterPro" id="IPR011761">
    <property type="entry name" value="ATP-grasp"/>
</dbReference>
<dbReference type="AlphaFoldDB" id="A0AAU8HSN9"/>
<keyword evidence="2" id="KW-0436">Ligase</keyword>
<dbReference type="InterPro" id="IPR013815">
    <property type="entry name" value="ATP_grasp_subdomain_1"/>
</dbReference>
<dbReference type="Gene3D" id="3.30.1490.20">
    <property type="entry name" value="ATP-grasp fold, A domain"/>
    <property type="match status" value="1"/>
</dbReference>
<dbReference type="SUPFAM" id="SSF52440">
    <property type="entry name" value="PreATP-grasp domain"/>
    <property type="match status" value="1"/>
</dbReference>
<dbReference type="Gene3D" id="3.40.50.20">
    <property type="match status" value="1"/>
</dbReference>
<dbReference type="GO" id="GO:0071555">
    <property type="term" value="P:cell wall organization"/>
    <property type="evidence" value="ECO:0007669"/>
    <property type="project" value="UniProtKB-KW"/>
</dbReference>
<dbReference type="RefSeq" id="WP_353892709.1">
    <property type="nucleotide sequence ID" value="NZ_CP159485.1"/>
</dbReference>
<organism evidence="6">
    <name type="scientific">Proteinivorax hydrogeniformans</name>
    <dbReference type="NCBI Taxonomy" id="1826727"/>
    <lineage>
        <taxon>Bacteria</taxon>
        <taxon>Bacillati</taxon>
        <taxon>Bacillota</taxon>
        <taxon>Clostridia</taxon>
        <taxon>Eubacteriales</taxon>
        <taxon>Proteinivoracaceae</taxon>
        <taxon>Proteinivorax</taxon>
    </lineage>
</organism>
<evidence type="ECO:0000256" key="1">
    <source>
        <dbReference type="ARBA" id="ARBA00010871"/>
    </source>
</evidence>
<evidence type="ECO:0000313" key="6">
    <source>
        <dbReference type="EMBL" id="XCI28132.1"/>
    </source>
</evidence>
<protein>
    <submittedName>
        <fullName evidence="6">ATP-grasp domain-containing protein</fullName>
    </submittedName>
</protein>